<dbReference type="FunFam" id="3.90.550.10:FF:000046">
    <property type="entry name" value="Mannose-1-phosphate guanylyltransferase (GDP)"/>
    <property type="match status" value="1"/>
</dbReference>
<evidence type="ECO:0000256" key="4">
    <source>
        <dbReference type="ARBA" id="ARBA00022695"/>
    </source>
</evidence>
<feature type="domain" description="Nucleotidyl transferase" evidence="8">
    <location>
        <begin position="5"/>
        <end position="288"/>
    </location>
</feature>
<dbReference type="GO" id="GO:0005525">
    <property type="term" value="F:GTP binding"/>
    <property type="evidence" value="ECO:0007669"/>
    <property type="project" value="UniProtKB-KW"/>
</dbReference>
<feature type="domain" description="MannoseP isomerase/GMP-like beta-helix" evidence="9">
    <location>
        <begin position="295"/>
        <end position="346"/>
    </location>
</feature>
<evidence type="ECO:0000256" key="2">
    <source>
        <dbReference type="ARBA" id="ARBA00012387"/>
    </source>
</evidence>
<evidence type="ECO:0000256" key="7">
    <source>
        <dbReference type="ARBA" id="ARBA00047343"/>
    </source>
</evidence>
<accession>A0AA45WU82</accession>
<evidence type="ECO:0000259" key="9">
    <source>
        <dbReference type="Pfam" id="PF22640"/>
    </source>
</evidence>
<dbReference type="SUPFAM" id="SSF159283">
    <property type="entry name" value="Guanosine diphospho-D-mannose pyrophosphorylase/mannose-6-phosphate isomerase linker domain"/>
    <property type="match status" value="1"/>
</dbReference>
<dbReference type="PANTHER" id="PTHR46390">
    <property type="entry name" value="MANNOSE-1-PHOSPHATE GUANYLYLTRANSFERASE"/>
    <property type="match status" value="1"/>
</dbReference>
<dbReference type="SUPFAM" id="SSF53448">
    <property type="entry name" value="Nucleotide-diphospho-sugar transferases"/>
    <property type="match status" value="1"/>
</dbReference>
<comment type="catalytic activity">
    <reaction evidence="7">
        <text>alpha-D-mannose 1-phosphate + GTP + H(+) = GDP-alpha-D-mannose + diphosphate</text>
        <dbReference type="Rhea" id="RHEA:15229"/>
        <dbReference type="ChEBI" id="CHEBI:15378"/>
        <dbReference type="ChEBI" id="CHEBI:33019"/>
        <dbReference type="ChEBI" id="CHEBI:37565"/>
        <dbReference type="ChEBI" id="CHEBI:57527"/>
        <dbReference type="ChEBI" id="CHEBI:58409"/>
        <dbReference type="EC" id="2.7.7.13"/>
    </reaction>
</comment>
<dbReference type="CDD" id="cd02509">
    <property type="entry name" value="GDP-M1P_Guanylyltransferase"/>
    <property type="match status" value="1"/>
</dbReference>
<proteinExistence type="inferred from homology"/>
<dbReference type="AlphaFoldDB" id="A0AA45WU82"/>
<evidence type="ECO:0000313" key="11">
    <source>
        <dbReference type="Proteomes" id="UP001158066"/>
    </source>
</evidence>
<dbReference type="InterPro" id="IPR049577">
    <property type="entry name" value="GMPP_N"/>
</dbReference>
<evidence type="ECO:0000256" key="3">
    <source>
        <dbReference type="ARBA" id="ARBA00022679"/>
    </source>
</evidence>
<keyword evidence="6" id="KW-0342">GTP-binding</keyword>
<evidence type="ECO:0000256" key="6">
    <source>
        <dbReference type="ARBA" id="ARBA00023134"/>
    </source>
</evidence>
<dbReference type="Pfam" id="PF00483">
    <property type="entry name" value="NTP_transferase"/>
    <property type="match status" value="1"/>
</dbReference>
<gene>
    <name evidence="10" type="ORF">SAMN06296020_102329</name>
</gene>
<organism evidence="10 11">
    <name type="scientific">Anoxynatronum buryatiense</name>
    <dbReference type="NCBI Taxonomy" id="489973"/>
    <lineage>
        <taxon>Bacteria</taxon>
        <taxon>Bacillati</taxon>
        <taxon>Bacillota</taxon>
        <taxon>Clostridia</taxon>
        <taxon>Eubacteriales</taxon>
        <taxon>Clostridiaceae</taxon>
        <taxon>Anoxynatronum</taxon>
    </lineage>
</organism>
<evidence type="ECO:0000256" key="5">
    <source>
        <dbReference type="ARBA" id="ARBA00022741"/>
    </source>
</evidence>
<dbReference type="EC" id="2.7.7.13" evidence="2"/>
<dbReference type="RefSeq" id="WP_283408230.1">
    <property type="nucleotide sequence ID" value="NZ_FXUF01000002.1"/>
</dbReference>
<dbReference type="Proteomes" id="UP001158066">
    <property type="component" value="Unassembled WGS sequence"/>
</dbReference>
<name>A0AA45WU82_9CLOT</name>
<keyword evidence="11" id="KW-1185">Reference proteome</keyword>
<dbReference type="Pfam" id="PF22640">
    <property type="entry name" value="ManC_GMP_beta-helix"/>
    <property type="match status" value="1"/>
</dbReference>
<dbReference type="GO" id="GO:0009298">
    <property type="term" value="P:GDP-mannose biosynthetic process"/>
    <property type="evidence" value="ECO:0007669"/>
    <property type="project" value="TreeGrafter"/>
</dbReference>
<dbReference type="InterPro" id="IPR005835">
    <property type="entry name" value="NTP_transferase_dom"/>
</dbReference>
<protein>
    <recommendedName>
        <fullName evidence="2">mannose-1-phosphate guanylyltransferase</fullName>
        <ecNumber evidence="2">2.7.7.13</ecNumber>
    </recommendedName>
</protein>
<keyword evidence="3" id="KW-0808">Transferase</keyword>
<dbReference type="PANTHER" id="PTHR46390:SF1">
    <property type="entry name" value="MANNOSE-1-PHOSPHATE GUANYLYLTRANSFERASE"/>
    <property type="match status" value="1"/>
</dbReference>
<keyword evidence="5" id="KW-0547">Nucleotide-binding</keyword>
<sequence>MKRYAVIMAGGHGERFWPESRVQRPKQFLTLVGDRSLIQQSFDRIQDFMPPEQILVVLGQEHLALAKEQLPALPAENFLVEPVGRNTAPCIGLAAVHIRKRDPGSVMLIFPADHLIQGQTDFQLCLKKGFEQAADSDYLVTIGIIPSRPETGYGYMEREETSIDQTTPLVYPVRRFVEKPDTEKAREYVQSGHYYWNSGIFIWKADLILDKMELHLPELYQGLLQIESHIDTSQEATIMKSVFPNLPRISIDYGILEKSDRILMVQGDFGWDDLGSWESLAEHSKADEMGLVIHGDYVGIDNTNCLIQGQAGLIAALGVHDLVIVQAGDVILVCDKNRTQEVKELVSLAKEKYQETYL</sequence>
<reference evidence="10" key="1">
    <citation type="submission" date="2017-05" db="EMBL/GenBank/DDBJ databases">
        <authorList>
            <person name="Varghese N."/>
            <person name="Submissions S."/>
        </authorList>
    </citation>
    <scope>NUCLEOTIDE SEQUENCE</scope>
    <source>
        <strain evidence="10">Su22</strain>
    </source>
</reference>
<keyword evidence="4 10" id="KW-0548">Nucleotidyltransferase</keyword>
<comment type="similarity">
    <text evidence="1">Belongs to the mannose-6-phosphate isomerase type 2 family.</text>
</comment>
<dbReference type="InterPro" id="IPR054566">
    <property type="entry name" value="ManC/GMP-like_b-helix"/>
</dbReference>
<dbReference type="InterPro" id="IPR029044">
    <property type="entry name" value="Nucleotide-diphossugar_trans"/>
</dbReference>
<dbReference type="GO" id="GO:0004475">
    <property type="term" value="F:mannose-1-phosphate guanylyltransferase (GTP) activity"/>
    <property type="evidence" value="ECO:0007669"/>
    <property type="project" value="UniProtKB-EC"/>
</dbReference>
<evidence type="ECO:0000313" key="10">
    <source>
        <dbReference type="EMBL" id="SMP45623.1"/>
    </source>
</evidence>
<evidence type="ECO:0000256" key="1">
    <source>
        <dbReference type="ARBA" id="ARBA00006115"/>
    </source>
</evidence>
<evidence type="ECO:0000259" key="8">
    <source>
        <dbReference type="Pfam" id="PF00483"/>
    </source>
</evidence>
<dbReference type="InterPro" id="IPR051161">
    <property type="entry name" value="Mannose-6P_isomerase_type2"/>
</dbReference>
<dbReference type="Gene3D" id="3.90.550.10">
    <property type="entry name" value="Spore Coat Polysaccharide Biosynthesis Protein SpsA, Chain A"/>
    <property type="match status" value="1"/>
</dbReference>
<dbReference type="EMBL" id="FXUF01000002">
    <property type="protein sequence ID" value="SMP45623.1"/>
    <property type="molecule type" value="Genomic_DNA"/>
</dbReference>
<comment type="caution">
    <text evidence="10">The sequence shown here is derived from an EMBL/GenBank/DDBJ whole genome shotgun (WGS) entry which is preliminary data.</text>
</comment>